<dbReference type="AlphaFoldDB" id="Q2G7N4"/>
<dbReference type="InterPro" id="IPR026634">
    <property type="entry name" value="TPST-like"/>
</dbReference>
<dbReference type="SUPFAM" id="SSF52540">
    <property type="entry name" value="P-loop containing nucleoside triphosphate hydrolases"/>
    <property type="match status" value="1"/>
</dbReference>
<evidence type="ECO:0008006" key="4">
    <source>
        <dbReference type="Google" id="ProtNLM"/>
    </source>
</evidence>
<dbReference type="KEGG" id="nar:Saro_1699"/>
<dbReference type="PANTHER" id="PTHR12788:SF10">
    <property type="entry name" value="PROTEIN-TYROSINE SULFOTRANSFERASE"/>
    <property type="match status" value="1"/>
</dbReference>
<organism evidence="2 3">
    <name type="scientific">Novosphingobium aromaticivorans (strain ATCC 700278 / DSM 12444 / CCUG 56034 / CIP 105152 / NBRC 16084 / F199)</name>
    <dbReference type="NCBI Taxonomy" id="279238"/>
    <lineage>
        <taxon>Bacteria</taxon>
        <taxon>Pseudomonadati</taxon>
        <taxon>Pseudomonadota</taxon>
        <taxon>Alphaproteobacteria</taxon>
        <taxon>Sphingomonadales</taxon>
        <taxon>Sphingomonadaceae</taxon>
        <taxon>Novosphingobium</taxon>
    </lineage>
</organism>
<evidence type="ECO:0000256" key="1">
    <source>
        <dbReference type="ARBA" id="ARBA00022679"/>
    </source>
</evidence>
<evidence type="ECO:0000313" key="2">
    <source>
        <dbReference type="EMBL" id="ABD26139.1"/>
    </source>
</evidence>
<accession>Q2G7N4</accession>
<evidence type="ECO:0000313" key="3">
    <source>
        <dbReference type="Proteomes" id="UP000009134"/>
    </source>
</evidence>
<keyword evidence="1" id="KW-0808">Transferase</keyword>
<gene>
    <name evidence="2" type="ordered locus">Saro_1699</name>
</gene>
<dbReference type="Pfam" id="PF13469">
    <property type="entry name" value="Sulfotransfer_3"/>
    <property type="match status" value="1"/>
</dbReference>
<reference evidence="3" key="1">
    <citation type="submission" date="2006-01" db="EMBL/GenBank/DDBJ databases">
        <title>Complete sequence of Novosphingobium aromaticivorans DSM 12444.</title>
        <authorList>
            <consortium name="US DOE Joint Genome Institute"/>
            <person name="Copeland A."/>
            <person name="Lucas S."/>
            <person name="Lapidus A."/>
            <person name="Barry K."/>
            <person name="Detter J.C."/>
            <person name="Glavina T."/>
            <person name="Hammon N."/>
            <person name="Israni S."/>
            <person name="Pitluck S."/>
            <person name="Chain P."/>
            <person name="Malfatti S."/>
            <person name="Shin M."/>
            <person name="Vergez L."/>
            <person name="Schmutz J."/>
            <person name="Larimer F."/>
            <person name="Land M."/>
            <person name="Kyrpides N."/>
            <person name="Ivanova N."/>
            <person name="Fredrickson J."/>
            <person name="Balkwill D."/>
            <person name="Romine M.F."/>
            <person name="Richardson P."/>
        </authorList>
    </citation>
    <scope>NUCLEOTIDE SEQUENCE [LARGE SCALE GENOMIC DNA]</scope>
    <source>
        <strain evidence="3">ATCC 700278 / DSM 12444 / CCUG 56034 / CIP 105152 / NBRC 16084 / F199</strain>
    </source>
</reference>
<protein>
    <recommendedName>
        <fullName evidence="4">Sulfotransferase</fullName>
    </recommendedName>
</protein>
<keyword evidence="3" id="KW-1185">Reference proteome</keyword>
<dbReference type="eggNOG" id="COG0457">
    <property type="taxonomic scope" value="Bacteria"/>
</dbReference>
<dbReference type="Gene3D" id="3.40.50.300">
    <property type="entry name" value="P-loop containing nucleotide triphosphate hydrolases"/>
    <property type="match status" value="1"/>
</dbReference>
<dbReference type="EMBL" id="CP000248">
    <property type="protein sequence ID" value="ABD26139.1"/>
    <property type="molecule type" value="Genomic_DNA"/>
</dbReference>
<dbReference type="STRING" id="279238.Saro_1699"/>
<dbReference type="GO" id="GO:0008476">
    <property type="term" value="F:protein-tyrosine sulfotransferase activity"/>
    <property type="evidence" value="ECO:0007669"/>
    <property type="project" value="InterPro"/>
</dbReference>
<dbReference type="HOGENOM" id="CLU_905653_0_0_5"/>
<dbReference type="PANTHER" id="PTHR12788">
    <property type="entry name" value="PROTEIN-TYROSINE SULFOTRANSFERASE 2"/>
    <property type="match status" value="1"/>
</dbReference>
<dbReference type="RefSeq" id="WP_011445349.1">
    <property type="nucleotide sequence ID" value="NC_007794.1"/>
</dbReference>
<name>Q2G7N4_NOVAD</name>
<sequence>MEATSDRTDVMLADARRLEQEGRHDEAFASFVAAKAALRATTDYDFAAEEALFEALRRAFARELPLAGASTVTAAPLFVVGLPCTGTALLESIVAAHPAVASRAAPGAVVGALRQSTETEAGLPIDTAAIARLAGRSADTLGRSYLARAGAMPGARFVDGEAMNFLYVGAIAQALPRASIVCVQRGAMDSVWRIFTQRPSSVGQGLEWSNSLMETAQYVLLFQRLEAFWRQRLPGRIHELSYEQFLADRDVQTRRMLAHCGLQPDPACLAAAASTQSDEGPMGAWRPYEAHLGEVADFFIANGIPID</sequence>
<dbReference type="InterPro" id="IPR027417">
    <property type="entry name" value="P-loop_NTPase"/>
</dbReference>
<proteinExistence type="predicted"/>
<dbReference type="Proteomes" id="UP000009134">
    <property type="component" value="Chromosome"/>
</dbReference>